<comment type="caution">
    <text evidence="2">The sequence shown here is derived from an EMBL/GenBank/DDBJ whole genome shotgun (WGS) entry which is preliminary data.</text>
</comment>
<name>A0A2G8KJD8_STIJA</name>
<feature type="non-terminal residue" evidence="2">
    <location>
        <position position="1"/>
    </location>
</feature>
<dbReference type="Proteomes" id="UP000230750">
    <property type="component" value="Unassembled WGS sequence"/>
</dbReference>
<proteinExistence type="predicted"/>
<reference evidence="2 3" key="1">
    <citation type="journal article" date="2017" name="PLoS Biol.">
        <title>The sea cucumber genome provides insights into morphological evolution and visceral regeneration.</title>
        <authorList>
            <person name="Zhang X."/>
            <person name="Sun L."/>
            <person name="Yuan J."/>
            <person name="Sun Y."/>
            <person name="Gao Y."/>
            <person name="Zhang L."/>
            <person name="Li S."/>
            <person name="Dai H."/>
            <person name="Hamel J.F."/>
            <person name="Liu C."/>
            <person name="Yu Y."/>
            <person name="Liu S."/>
            <person name="Lin W."/>
            <person name="Guo K."/>
            <person name="Jin S."/>
            <person name="Xu P."/>
            <person name="Storey K.B."/>
            <person name="Huan P."/>
            <person name="Zhang T."/>
            <person name="Zhou Y."/>
            <person name="Zhang J."/>
            <person name="Lin C."/>
            <person name="Li X."/>
            <person name="Xing L."/>
            <person name="Huo D."/>
            <person name="Sun M."/>
            <person name="Wang L."/>
            <person name="Mercier A."/>
            <person name="Li F."/>
            <person name="Yang H."/>
            <person name="Xiang J."/>
        </authorList>
    </citation>
    <scope>NUCLEOTIDE SEQUENCE [LARGE SCALE GENOMIC DNA]</scope>
    <source>
        <strain evidence="2">Shaxun</strain>
        <tissue evidence="2">Muscle</tissue>
    </source>
</reference>
<dbReference type="AlphaFoldDB" id="A0A2G8KJD8"/>
<feature type="non-terminal residue" evidence="2">
    <location>
        <position position="56"/>
    </location>
</feature>
<evidence type="ECO:0000313" key="3">
    <source>
        <dbReference type="Proteomes" id="UP000230750"/>
    </source>
</evidence>
<organism evidence="2 3">
    <name type="scientific">Stichopus japonicus</name>
    <name type="common">Sea cucumber</name>
    <dbReference type="NCBI Taxonomy" id="307972"/>
    <lineage>
        <taxon>Eukaryota</taxon>
        <taxon>Metazoa</taxon>
        <taxon>Echinodermata</taxon>
        <taxon>Eleutherozoa</taxon>
        <taxon>Echinozoa</taxon>
        <taxon>Holothuroidea</taxon>
        <taxon>Aspidochirotacea</taxon>
        <taxon>Aspidochirotida</taxon>
        <taxon>Stichopodidae</taxon>
        <taxon>Apostichopus</taxon>
    </lineage>
</organism>
<evidence type="ECO:0000313" key="2">
    <source>
        <dbReference type="EMBL" id="PIK48113.1"/>
    </source>
</evidence>
<keyword evidence="3" id="KW-1185">Reference proteome</keyword>
<protein>
    <submittedName>
        <fullName evidence="2">Uncharacterized protein</fullName>
    </submittedName>
</protein>
<sequence>DRSVIAPPPIDIMNNNKIQRDPWDDWLPPHPQTGNWNQLPHPQGASHLLTEGSHRQ</sequence>
<evidence type="ECO:0000256" key="1">
    <source>
        <dbReference type="SAM" id="MobiDB-lite"/>
    </source>
</evidence>
<feature type="compositionally biased region" description="Pro residues" evidence="1">
    <location>
        <begin position="1"/>
        <end position="10"/>
    </location>
</feature>
<feature type="region of interest" description="Disordered" evidence="1">
    <location>
        <begin position="1"/>
        <end position="56"/>
    </location>
</feature>
<accession>A0A2G8KJD8</accession>
<dbReference type="EMBL" id="MRZV01000539">
    <property type="protein sequence ID" value="PIK48113.1"/>
    <property type="molecule type" value="Genomic_DNA"/>
</dbReference>
<gene>
    <name evidence="2" type="ORF">BSL78_14989</name>
</gene>